<organism evidence="2 3">
    <name type="scientific">Salinibacillus kushneri</name>
    <dbReference type="NCBI Taxonomy" id="237682"/>
    <lineage>
        <taxon>Bacteria</taxon>
        <taxon>Bacillati</taxon>
        <taxon>Bacillota</taxon>
        <taxon>Bacilli</taxon>
        <taxon>Bacillales</taxon>
        <taxon>Bacillaceae</taxon>
        <taxon>Salinibacillus</taxon>
    </lineage>
</organism>
<evidence type="ECO:0000313" key="2">
    <source>
        <dbReference type="EMBL" id="SES80605.1"/>
    </source>
</evidence>
<dbReference type="AlphaFoldDB" id="A0A1H9ZG83"/>
<dbReference type="PROSITE" id="PS51500">
    <property type="entry name" value="SIN"/>
    <property type="match status" value="1"/>
</dbReference>
<dbReference type="GO" id="GO:0046983">
    <property type="term" value="F:protein dimerization activity"/>
    <property type="evidence" value="ECO:0007669"/>
    <property type="project" value="InterPro"/>
</dbReference>
<evidence type="ECO:0000313" key="3">
    <source>
        <dbReference type="Proteomes" id="UP000199095"/>
    </source>
</evidence>
<proteinExistence type="predicted"/>
<sequence length="39" mass="4582">MVEPREELDPEWVSMILEALQLGILIIDIQTFLREKANK</sequence>
<reference evidence="3" key="1">
    <citation type="submission" date="2016-10" db="EMBL/GenBank/DDBJ databases">
        <authorList>
            <person name="Varghese N."/>
            <person name="Submissions S."/>
        </authorList>
    </citation>
    <scope>NUCLEOTIDE SEQUENCE [LARGE SCALE GENOMIC DNA]</scope>
    <source>
        <strain evidence="3">CGMCC 1.3566</strain>
    </source>
</reference>
<dbReference type="GO" id="GO:0006355">
    <property type="term" value="P:regulation of DNA-templated transcription"/>
    <property type="evidence" value="ECO:0007669"/>
    <property type="project" value="InterPro"/>
</dbReference>
<feature type="domain" description="Sin" evidence="1">
    <location>
        <begin position="1"/>
        <end position="37"/>
    </location>
</feature>
<dbReference type="SUPFAM" id="SSF47406">
    <property type="entry name" value="SinR repressor dimerisation domain-like"/>
    <property type="match status" value="1"/>
</dbReference>
<dbReference type="Proteomes" id="UP000199095">
    <property type="component" value="Unassembled WGS sequence"/>
</dbReference>
<evidence type="ECO:0000259" key="1">
    <source>
        <dbReference type="PROSITE" id="PS51500"/>
    </source>
</evidence>
<keyword evidence="3" id="KW-1185">Reference proteome</keyword>
<name>A0A1H9ZG83_9BACI</name>
<gene>
    <name evidence="2" type="ORF">SAMN05421676_101505</name>
</gene>
<protein>
    <submittedName>
        <fullName evidence="2">Anti-repressor SinI</fullName>
    </submittedName>
</protein>
<accession>A0A1H9ZG83</accession>
<dbReference type="EMBL" id="FOHJ01000001">
    <property type="protein sequence ID" value="SES80605.1"/>
    <property type="molecule type" value="Genomic_DNA"/>
</dbReference>
<dbReference type="InterPro" id="IPR036281">
    <property type="entry name" value="SinR/SinI_dimer_dom_sf"/>
</dbReference>
<dbReference type="InterPro" id="IPR010981">
    <property type="entry name" value="SinR/SinI_dimer_dom"/>
</dbReference>